<keyword evidence="3" id="KW-1185">Reference proteome</keyword>
<evidence type="ECO:0000256" key="1">
    <source>
        <dbReference type="SAM" id="MobiDB-lite"/>
    </source>
</evidence>
<feature type="region of interest" description="Disordered" evidence="1">
    <location>
        <begin position="1"/>
        <end position="35"/>
    </location>
</feature>
<protein>
    <submittedName>
        <fullName evidence="2">Uncharacterized protein</fullName>
    </submittedName>
</protein>
<evidence type="ECO:0000313" key="2">
    <source>
        <dbReference type="EMBL" id="KAJ1165924.1"/>
    </source>
</evidence>
<dbReference type="Proteomes" id="UP001066276">
    <property type="component" value="Chromosome 4_2"/>
</dbReference>
<comment type="caution">
    <text evidence="2">The sequence shown here is derived from an EMBL/GenBank/DDBJ whole genome shotgun (WGS) entry which is preliminary data.</text>
</comment>
<feature type="compositionally biased region" description="Basic and acidic residues" evidence="1">
    <location>
        <begin position="68"/>
        <end position="77"/>
    </location>
</feature>
<reference evidence="2" key="1">
    <citation type="journal article" date="2022" name="bioRxiv">
        <title>Sequencing and chromosome-scale assembly of the giantPleurodeles waltlgenome.</title>
        <authorList>
            <person name="Brown T."/>
            <person name="Elewa A."/>
            <person name="Iarovenko S."/>
            <person name="Subramanian E."/>
            <person name="Araus A.J."/>
            <person name="Petzold A."/>
            <person name="Susuki M."/>
            <person name="Suzuki K.-i.T."/>
            <person name="Hayashi T."/>
            <person name="Toyoda A."/>
            <person name="Oliveira C."/>
            <person name="Osipova E."/>
            <person name="Leigh N.D."/>
            <person name="Simon A."/>
            <person name="Yun M.H."/>
        </authorList>
    </citation>
    <scope>NUCLEOTIDE SEQUENCE</scope>
    <source>
        <strain evidence="2">20211129_DDA</strain>
        <tissue evidence="2">Liver</tissue>
    </source>
</reference>
<proteinExistence type="predicted"/>
<accession>A0AAV7SPK4</accession>
<organism evidence="2 3">
    <name type="scientific">Pleurodeles waltl</name>
    <name type="common">Iberian ribbed newt</name>
    <dbReference type="NCBI Taxonomy" id="8319"/>
    <lineage>
        <taxon>Eukaryota</taxon>
        <taxon>Metazoa</taxon>
        <taxon>Chordata</taxon>
        <taxon>Craniata</taxon>
        <taxon>Vertebrata</taxon>
        <taxon>Euteleostomi</taxon>
        <taxon>Amphibia</taxon>
        <taxon>Batrachia</taxon>
        <taxon>Caudata</taxon>
        <taxon>Salamandroidea</taxon>
        <taxon>Salamandridae</taxon>
        <taxon>Pleurodelinae</taxon>
        <taxon>Pleurodeles</taxon>
    </lineage>
</organism>
<dbReference type="EMBL" id="JANPWB010000008">
    <property type="protein sequence ID" value="KAJ1165924.1"/>
    <property type="molecule type" value="Genomic_DNA"/>
</dbReference>
<feature type="compositionally biased region" description="Acidic residues" evidence="1">
    <location>
        <begin position="24"/>
        <end position="35"/>
    </location>
</feature>
<feature type="region of interest" description="Disordered" evidence="1">
    <location>
        <begin position="49"/>
        <end position="77"/>
    </location>
</feature>
<name>A0AAV7SPK4_PLEWA</name>
<gene>
    <name evidence="2" type="ORF">NDU88_006341</name>
</gene>
<dbReference type="AlphaFoldDB" id="A0AAV7SPK4"/>
<sequence length="77" mass="8938">MERQVNPAKDMAGESSQKNKEYSDEYDEYTLDMNDENDLDEFDVLEEAETGKKRQVQDPLGHTLFEPSDVKHLRSAE</sequence>
<evidence type="ECO:0000313" key="3">
    <source>
        <dbReference type="Proteomes" id="UP001066276"/>
    </source>
</evidence>